<accession>L1N143</accession>
<dbReference type="RefSeq" id="WP_009161162.1">
    <property type="nucleotide sequence ID" value="NZ_KB290963.1"/>
</dbReference>
<gene>
    <name evidence="2" type="ORF">HMPREF9151_02301</name>
</gene>
<name>L1N143_9BACT</name>
<dbReference type="STRING" id="1127699.HMPREF9151_02301"/>
<dbReference type="Gene3D" id="2.40.160.20">
    <property type="match status" value="1"/>
</dbReference>
<dbReference type="HOGENOM" id="CLU_1123737_0_0_10"/>
<feature type="signal peptide" evidence="1">
    <location>
        <begin position="1"/>
        <end position="20"/>
    </location>
</feature>
<evidence type="ECO:0000313" key="2">
    <source>
        <dbReference type="EMBL" id="EKX96969.1"/>
    </source>
</evidence>
<dbReference type="AlphaFoldDB" id="L1N143"/>
<feature type="chain" id="PRO_5003953977" description="Outer membrane protein beta-barrel domain-containing protein" evidence="1">
    <location>
        <begin position="21"/>
        <end position="244"/>
    </location>
</feature>
<dbReference type="EMBL" id="AMEP01000147">
    <property type="protein sequence ID" value="EKX96969.1"/>
    <property type="molecule type" value="Genomic_DNA"/>
</dbReference>
<dbReference type="SUPFAM" id="SSF56925">
    <property type="entry name" value="OMPA-like"/>
    <property type="match status" value="1"/>
</dbReference>
<reference evidence="2 3" key="1">
    <citation type="submission" date="2012-05" db="EMBL/GenBank/DDBJ databases">
        <authorList>
            <person name="Weinstock G."/>
            <person name="Sodergren E."/>
            <person name="Lobos E.A."/>
            <person name="Fulton L."/>
            <person name="Fulton R."/>
            <person name="Courtney L."/>
            <person name="Fronick C."/>
            <person name="O'Laughlin M."/>
            <person name="Godfrey J."/>
            <person name="Wilson R.M."/>
            <person name="Miner T."/>
            <person name="Farmer C."/>
            <person name="Delehaunty K."/>
            <person name="Cordes M."/>
            <person name="Minx P."/>
            <person name="Tomlinson C."/>
            <person name="Chen J."/>
            <person name="Wollam A."/>
            <person name="Pepin K.H."/>
            <person name="Bhonagiri V."/>
            <person name="Zhang X."/>
            <person name="Suruliraj S."/>
            <person name="Warren W."/>
            <person name="Mitreva M."/>
            <person name="Mardis E.R."/>
            <person name="Wilson R.K."/>
        </authorList>
    </citation>
    <scope>NUCLEOTIDE SEQUENCE [LARGE SCALE GENOMIC DNA]</scope>
    <source>
        <strain evidence="2 3">F0055</strain>
    </source>
</reference>
<evidence type="ECO:0000256" key="1">
    <source>
        <dbReference type="SAM" id="SignalP"/>
    </source>
</evidence>
<protein>
    <recommendedName>
        <fullName evidence="4">Outer membrane protein beta-barrel domain-containing protein</fullName>
    </recommendedName>
</protein>
<dbReference type="Proteomes" id="UP000010433">
    <property type="component" value="Unassembled WGS sequence"/>
</dbReference>
<organism evidence="2 3">
    <name type="scientific">Hoylesella saccharolytica F0055</name>
    <dbReference type="NCBI Taxonomy" id="1127699"/>
    <lineage>
        <taxon>Bacteria</taxon>
        <taxon>Pseudomonadati</taxon>
        <taxon>Bacteroidota</taxon>
        <taxon>Bacteroidia</taxon>
        <taxon>Bacteroidales</taxon>
        <taxon>Prevotellaceae</taxon>
        <taxon>Hoylesella</taxon>
    </lineage>
</organism>
<evidence type="ECO:0000313" key="3">
    <source>
        <dbReference type="Proteomes" id="UP000010433"/>
    </source>
</evidence>
<proteinExistence type="predicted"/>
<dbReference type="PATRIC" id="fig|1127699.3.peg.2103"/>
<keyword evidence="1" id="KW-0732">Signal</keyword>
<sequence>MKRFGTWVGLLLLVFSSAVAQEDAGRKWAVNFQVGGIIPAHPKAGRNRMLPMGSQESQSGLLTKLHFEYYIPQYPLSVKGGYEHEEVNLLGSDVSFDMKQIMLGGRYYPVPKDWFVQPYLGIDTYWNIGPQEEALRMTVSSSQYGTYTRQGTIRKPLFSGAPVVGVDLYFFSCIAFQVEYGFRMGVGKSTEITSRSTSNPTEYYTTQRPFRHSFTVGLKISFPFYFTEDDGSKLIGGILDCIFY</sequence>
<dbReference type="InterPro" id="IPR011250">
    <property type="entry name" value="OMP/PagP_B-barrel"/>
</dbReference>
<keyword evidence="3" id="KW-1185">Reference proteome</keyword>
<comment type="caution">
    <text evidence="2">The sequence shown here is derived from an EMBL/GenBank/DDBJ whole genome shotgun (WGS) entry which is preliminary data.</text>
</comment>
<evidence type="ECO:0008006" key="4">
    <source>
        <dbReference type="Google" id="ProtNLM"/>
    </source>
</evidence>